<feature type="compositionally biased region" description="Basic and acidic residues" evidence="1">
    <location>
        <begin position="679"/>
        <end position="707"/>
    </location>
</feature>
<dbReference type="RefSeq" id="XP_062877417.1">
    <property type="nucleotide sequence ID" value="XM_063021347.1"/>
</dbReference>
<evidence type="ECO:0008006" key="6">
    <source>
        <dbReference type="Google" id="ProtNLM"/>
    </source>
</evidence>
<sequence length="947" mass="105662">MIPPHISSAVEQYSAQLAEFLAAKFVDQALLQGFVTVLQAKFTAWIAADLAQFRAQFDVEGPAQVDSTTLALIELLQTMWAKFHHPIVKFYQRQHAELLALLAESFRNSAKALKSGQPKAKPQLRVVEMRKLNEAFTKLVTTASAFYEDEIVHIMKNYSNPLIPKGFLDDLALGASTGSAKSSVAALQMRLTQGLQDGLQQNLQPLLSTSSDFNSTLSYAVFYCLLNLGNLSRHAAQIDLTYVQPVKSVTAYYKNLKSGSADTSLANKLYLKPMRYYSKCIGILPTMHEPYNHMGVIHNALGEKFTAATWFLRSQFTRDTATTVGRYNIHALFTKQWLEHLYNDTVHKPQASLTASDVNNILMRIVADYFFTTAYRKPLYSCKVETDLLDILFTKPQTRHIAAISTLVTDHITMLICFLTLAEDEKKFDVAKRFGAFTFKYFQKYLSSVCVLPPDLINLESLLRNMRLIFAFIRKSDNVSQRIDNEFINTVAKLMNLIIDSDDEEVKMNALESFQNLEVPVRSHYFAEDVNFKDFTPIGCQFKDFNDSHLFASNNIDLLYGSYFYTLSGQIPSFLDNQAVLRINKELELGSTQNDFDRQRVIAGECSRYETLMRINAIVVMSKKLFGSRLSTDGDQIVAEKIEVPATQTPPKAKNTKTKTRDPKPDTPKPKKPSKKTKAKEQTPKIDVASKDPDVSEIRVSTPEKPDAPSTFKEIEAMIIGHAPKILVRKSGQASENTGGLAEMVDSIVSEEGYALDAKDEESQVIIASVEKKKTQMNEPANQVGAANPLGPTTNLQTNLQTTEPLHILHPPEPRMSYPAQHLESSAPVFAPSWSGYVPGQAPSGPQYAPMQMPLMPMSYYAPNFGMGMNPSSAQNPNVPPQMQPTMGSGPFGFPYVGGGGFLSSQPDPNYSSGGTVQQQYGMDQGRPWTESDRNYPGYGNMYPQYH</sequence>
<feature type="compositionally biased region" description="Basic and acidic residues" evidence="1">
    <location>
        <begin position="659"/>
        <end position="669"/>
    </location>
</feature>
<dbReference type="Gene3D" id="1.25.40.10">
    <property type="entry name" value="Tetratricopeptide repeat domain"/>
    <property type="match status" value="1"/>
</dbReference>
<dbReference type="InterPro" id="IPR018834">
    <property type="entry name" value="DNA/RNA-bd_Est1-type"/>
</dbReference>
<evidence type="ECO:0000259" key="3">
    <source>
        <dbReference type="Pfam" id="PF10374"/>
    </source>
</evidence>
<feature type="region of interest" description="Disordered" evidence="1">
    <location>
        <begin position="903"/>
        <end position="947"/>
    </location>
</feature>
<feature type="domain" description="DNA/RNA-binding" evidence="2">
    <location>
        <begin position="274"/>
        <end position="542"/>
    </location>
</feature>
<evidence type="ECO:0000256" key="1">
    <source>
        <dbReference type="SAM" id="MobiDB-lite"/>
    </source>
</evidence>
<feature type="region of interest" description="Disordered" evidence="1">
    <location>
        <begin position="641"/>
        <end position="709"/>
    </location>
</feature>
<feature type="domain" description="Telomerase activating protein Est1-like N-terminal" evidence="3">
    <location>
        <begin position="75"/>
        <end position="238"/>
    </location>
</feature>
<name>A0AAX4H9B0_9ASCO</name>
<accession>A0AAX4H9B0</accession>
<dbReference type="GeneID" id="88173398"/>
<evidence type="ECO:0000313" key="5">
    <source>
        <dbReference type="Proteomes" id="UP001338582"/>
    </source>
</evidence>
<dbReference type="InterPro" id="IPR019458">
    <property type="entry name" value="Est1-like_N"/>
</dbReference>
<dbReference type="Proteomes" id="UP001338582">
    <property type="component" value="Chromosome 3"/>
</dbReference>
<dbReference type="SUPFAM" id="SSF48452">
    <property type="entry name" value="TPR-like"/>
    <property type="match status" value="1"/>
</dbReference>
<gene>
    <name evidence="4" type="ORF">PUMCH_002333</name>
</gene>
<evidence type="ECO:0000259" key="2">
    <source>
        <dbReference type="Pfam" id="PF10373"/>
    </source>
</evidence>
<dbReference type="AlphaFoldDB" id="A0AAX4H9B0"/>
<protein>
    <recommendedName>
        <fullName evidence="6">Protein EBS1</fullName>
    </recommendedName>
</protein>
<dbReference type="Pfam" id="PF10374">
    <property type="entry name" value="EST1"/>
    <property type="match status" value="1"/>
</dbReference>
<proteinExistence type="predicted"/>
<keyword evidence="5" id="KW-1185">Reference proteome</keyword>
<reference evidence="4 5" key="1">
    <citation type="submission" date="2023-10" db="EMBL/GenBank/DDBJ databases">
        <title>Draft Genome Sequence of Candida saopaulonensis from a very Premature Infant with Sepsis.</title>
        <authorList>
            <person name="Ning Y."/>
            <person name="Dai R."/>
            <person name="Xiao M."/>
            <person name="Xu Y."/>
            <person name="Yan Q."/>
            <person name="Zhang L."/>
        </authorList>
    </citation>
    <scope>NUCLEOTIDE SEQUENCE [LARGE SCALE GENOMIC DNA]</scope>
    <source>
        <strain evidence="4 5">19XY460</strain>
    </source>
</reference>
<dbReference type="KEGG" id="asau:88173398"/>
<dbReference type="InterPro" id="IPR011990">
    <property type="entry name" value="TPR-like_helical_dom_sf"/>
</dbReference>
<dbReference type="Pfam" id="PF10373">
    <property type="entry name" value="EST1_DNA_bind"/>
    <property type="match status" value="1"/>
</dbReference>
<evidence type="ECO:0000313" key="4">
    <source>
        <dbReference type="EMBL" id="WPK25034.1"/>
    </source>
</evidence>
<organism evidence="4 5">
    <name type="scientific">Australozyma saopauloensis</name>
    <dbReference type="NCBI Taxonomy" id="291208"/>
    <lineage>
        <taxon>Eukaryota</taxon>
        <taxon>Fungi</taxon>
        <taxon>Dikarya</taxon>
        <taxon>Ascomycota</taxon>
        <taxon>Saccharomycotina</taxon>
        <taxon>Pichiomycetes</taxon>
        <taxon>Metschnikowiaceae</taxon>
        <taxon>Australozyma</taxon>
    </lineage>
</organism>
<feature type="compositionally biased region" description="Polar residues" evidence="1">
    <location>
        <begin position="903"/>
        <end position="922"/>
    </location>
</feature>
<dbReference type="EMBL" id="CP138896">
    <property type="protein sequence ID" value="WPK25034.1"/>
    <property type="molecule type" value="Genomic_DNA"/>
</dbReference>